<dbReference type="Gene3D" id="2.130.10.10">
    <property type="entry name" value="YVTN repeat-like/Quinoprotein amine dehydrogenase"/>
    <property type="match status" value="1"/>
</dbReference>
<dbReference type="OrthoDB" id="342131at2759"/>
<reference evidence="1 2" key="1">
    <citation type="submission" date="2016-02" db="EMBL/GenBank/DDBJ databases">
        <title>Genome analysis of coral dinoflagellate symbionts highlights evolutionary adaptations to a symbiotic lifestyle.</title>
        <authorList>
            <person name="Aranda M."/>
            <person name="Li Y."/>
            <person name="Liew Y.J."/>
            <person name="Baumgarten S."/>
            <person name="Simakov O."/>
            <person name="Wilson M."/>
            <person name="Piel J."/>
            <person name="Ashoor H."/>
            <person name="Bougouffa S."/>
            <person name="Bajic V.B."/>
            <person name="Ryu T."/>
            <person name="Ravasi T."/>
            <person name="Bayer T."/>
            <person name="Micklem G."/>
            <person name="Kim H."/>
            <person name="Bhak J."/>
            <person name="Lajeunesse T.C."/>
            <person name="Voolstra C.R."/>
        </authorList>
    </citation>
    <scope>NUCLEOTIDE SEQUENCE [LARGE SCALE GENOMIC DNA]</scope>
    <source>
        <strain evidence="1 2">CCMP2467</strain>
    </source>
</reference>
<dbReference type="EMBL" id="LSRX01000574">
    <property type="protein sequence ID" value="OLP93651.1"/>
    <property type="molecule type" value="Genomic_DNA"/>
</dbReference>
<accession>A0A1Q9DEQ2</accession>
<dbReference type="SUPFAM" id="SSF50978">
    <property type="entry name" value="WD40 repeat-like"/>
    <property type="match status" value="1"/>
</dbReference>
<dbReference type="InterPro" id="IPR015943">
    <property type="entry name" value="WD40/YVTN_repeat-like_dom_sf"/>
</dbReference>
<gene>
    <name evidence="1" type="ORF">AK812_SmicGene24436</name>
</gene>
<sequence length="354" mass="38879">MRGKTPSVRLLQRSQHQDVNRDVGRRVYEYNNCGRKTTKASAAVQKYLLGRLLVLRRRATCTATTLQQELLANKGVDLEESTMRKILRGQGCEWLPRAQKRKCSADLSMGIDGVSFFLAATLSVPDTRRVGRAIVGSLLQSGVAMCCEVRRGKLAKAMQSIAPVPRAGSNSPVEKMWAWLQRRVRAKDCEDLRKRRHPIGKMAFKVWDTIAPSASSLVAHDGADASSASMPAEYSALAWAASQQRIFCGTKAGELRVFDLRMRRISHRFEALGDPVQHCFVLQTTGQLASLSSAELKLWSLKNLELLDTIPLHGSGRGVSASVLGAKVLSCATLLSERHLVTAGQDGTVVLTRL</sequence>
<organism evidence="1 2">
    <name type="scientific">Symbiodinium microadriaticum</name>
    <name type="common">Dinoflagellate</name>
    <name type="synonym">Zooxanthella microadriatica</name>
    <dbReference type="NCBI Taxonomy" id="2951"/>
    <lineage>
        <taxon>Eukaryota</taxon>
        <taxon>Sar</taxon>
        <taxon>Alveolata</taxon>
        <taxon>Dinophyceae</taxon>
        <taxon>Suessiales</taxon>
        <taxon>Symbiodiniaceae</taxon>
        <taxon>Symbiodinium</taxon>
    </lineage>
</organism>
<evidence type="ECO:0000313" key="1">
    <source>
        <dbReference type="EMBL" id="OLP93651.1"/>
    </source>
</evidence>
<dbReference type="AlphaFoldDB" id="A0A1Q9DEQ2"/>
<evidence type="ECO:0000313" key="2">
    <source>
        <dbReference type="Proteomes" id="UP000186817"/>
    </source>
</evidence>
<dbReference type="InterPro" id="IPR036322">
    <property type="entry name" value="WD40_repeat_dom_sf"/>
</dbReference>
<dbReference type="Proteomes" id="UP000186817">
    <property type="component" value="Unassembled WGS sequence"/>
</dbReference>
<comment type="caution">
    <text evidence="1">The sequence shown here is derived from an EMBL/GenBank/DDBJ whole genome shotgun (WGS) entry which is preliminary data.</text>
</comment>
<name>A0A1Q9DEQ2_SYMMI</name>
<proteinExistence type="predicted"/>
<keyword evidence="2" id="KW-1185">Reference proteome</keyword>
<protein>
    <submittedName>
        <fullName evidence="1">Uncharacterized protein</fullName>
    </submittedName>
</protein>